<feature type="domain" description="EAL" evidence="4">
    <location>
        <begin position="494"/>
        <end position="747"/>
    </location>
</feature>
<dbReference type="InterPro" id="IPR035919">
    <property type="entry name" value="EAL_sf"/>
</dbReference>
<evidence type="ECO:0000313" key="6">
    <source>
        <dbReference type="EMBL" id="MEX8195088.1"/>
    </source>
</evidence>
<dbReference type="InterPro" id="IPR043128">
    <property type="entry name" value="Rev_trsase/Diguanyl_cyclase"/>
</dbReference>
<dbReference type="SUPFAM" id="SSF55785">
    <property type="entry name" value="PYP-like sensor domain (PAS domain)"/>
    <property type="match status" value="1"/>
</dbReference>
<keyword evidence="7" id="KW-1185">Reference proteome</keyword>
<gene>
    <name evidence="6" type="ORF">AB6724_19820</name>
</gene>
<accession>A0ABV3ZZX5</accession>
<dbReference type="Pfam" id="PF00990">
    <property type="entry name" value="GGDEF"/>
    <property type="match status" value="1"/>
</dbReference>
<feature type="transmembrane region" description="Helical" evidence="1">
    <location>
        <begin position="16"/>
        <end position="38"/>
    </location>
</feature>
<dbReference type="SMART" id="SM00267">
    <property type="entry name" value="GGDEF"/>
    <property type="match status" value="1"/>
</dbReference>
<feature type="domain" description="PAC" evidence="3">
    <location>
        <begin position="261"/>
        <end position="313"/>
    </location>
</feature>
<feature type="transmembrane region" description="Helical" evidence="1">
    <location>
        <begin position="76"/>
        <end position="99"/>
    </location>
</feature>
<evidence type="ECO:0000259" key="2">
    <source>
        <dbReference type="PROSITE" id="PS50112"/>
    </source>
</evidence>
<dbReference type="InterPro" id="IPR000014">
    <property type="entry name" value="PAS"/>
</dbReference>
<comment type="caution">
    <text evidence="6">The sequence shown here is derived from an EMBL/GenBank/DDBJ whole genome shotgun (WGS) entry which is preliminary data.</text>
</comment>
<evidence type="ECO:0000313" key="7">
    <source>
        <dbReference type="Proteomes" id="UP001561046"/>
    </source>
</evidence>
<dbReference type="SUPFAM" id="SSF55073">
    <property type="entry name" value="Nucleotide cyclase"/>
    <property type="match status" value="1"/>
</dbReference>
<dbReference type="Gene3D" id="3.30.70.270">
    <property type="match status" value="1"/>
</dbReference>
<feature type="transmembrane region" description="Helical" evidence="1">
    <location>
        <begin position="143"/>
        <end position="164"/>
    </location>
</feature>
<name>A0ABV3ZZX5_9BURK</name>
<organism evidence="6 7">
    <name type="scientific">Comamonas guangdongensis</name>
    <dbReference type="NCBI Taxonomy" id="510515"/>
    <lineage>
        <taxon>Bacteria</taxon>
        <taxon>Pseudomonadati</taxon>
        <taxon>Pseudomonadota</taxon>
        <taxon>Betaproteobacteria</taxon>
        <taxon>Burkholderiales</taxon>
        <taxon>Comamonadaceae</taxon>
        <taxon>Comamonas</taxon>
    </lineage>
</organism>
<dbReference type="PROSITE" id="PS50883">
    <property type="entry name" value="EAL"/>
    <property type="match status" value="1"/>
</dbReference>
<feature type="domain" description="GGDEF" evidence="5">
    <location>
        <begin position="343"/>
        <end position="485"/>
    </location>
</feature>
<feature type="domain" description="PAS" evidence="2">
    <location>
        <begin position="188"/>
        <end position="259"/>
    </location>
</feature>
<dbReference type="PANTHER" id="PTHR44757:SF2">
    <property type="entry name" value="BIOFILM ARCHITECTURE MAINTENANCE PROTEIN MBAA"/>
    <property type="match status" value="1"/>
</dbReference>
<dbReference type="SMART" id="SM00091">
    <property type="entry name" value="PAS"/>
    <property type="match status" value="1"/>
</dbReference>
<feature type="transmembrane region" description="Helical" evidence="1">
    <location>
        <begin position="105"/>
        <end position="131"/>
    </location>
</feature>
<feature type="transmembrane region" description="Helical" evidence="1">
    <location>
        <begin position="44"/>
        <end position="64"/>
    </location>
</feature>
<dbReference type="NCBIfam" id="TIGR00229">
    <property type="entry name" value="sensory_box"/>
    <property type="match status" value="1"/>
</dbReference>
<keyword evidence="1" id="KW-0812">Transmembrane</keyword>
<dbReference type="InterPro" id="IPR029787">
    <property type="entry name" value="Nucleotide_cyclase"/>
</dbReference>
<dbReference type="InterPro" id="IPR035965">
    <property type="entry name" value="PAS-like_dom_sf"/>
</dbReference>
<dbReference type="Pfam" id="PF00563">
    <property type="entry name" value="EAL"/>
    <property type="match status" value="1"/>
</dbReference>
<dbReference type="SMART" id="SM00052">
    <property type="entry name" value="EAL"/>
    <property type="match status" value="1"/>
</dbReference>
<keyword evidence="1" id="KW-1133">Transmembrane helix</keyword>
<dbReference type="InterPro" id="IPR000700">
    <property type="entry name" value="PAS-assoc_C"/>
</dbReference>
<evidence type="ECO:0000256" key="1">
    <source>
        <dbReference type="SAM" id="Phobius"/>
    </source>
</evidence>
<evidence type="ECO:0000259" key="4">
    <source>
        <dbReference type="PROSITE" id="PS50883"/>
    </source>
</evidence>
<dbReference type="SUPFAM" id="SSF141868">
    <property type="entry name" value="EAL domain-like"/>
    <property type="match status" value="1"/>
</dbReference>
<protein>
    <submittedName>
        <fullName evidence="6">Bifunctional diguanylate cyclase/phosphodiesterase</fullName>
    </submittedName>
</protein>
<sequence length="753" mass="82680">MQGQFFEAKNRLSMRYALRFACVWMSVLGAVVAAAGLFTSQASVALAALSLLLIPLAVLTQALLRAQHWQAATLLFCWGNWVLAAATIGCSGGMAAMAFPVWLVITVWLLGMAHALFMLGLSALALLLFWVTGYLEAALHSAGLAALLYALGSLGLAAAITLMARLSLSRRAQKSLDMLALLEESQQELRKFHRAVEQSPESIVITDTGLNVIYVNDAFLARTGYARDEVLGQPTELVSTMGMDRSHRRRALEQLASGAVWRGEMSNRTRGGEALRELVLVAPIRSPQGQIVNYVELKHDLSERVLADRRIHDLVYLDPLTGLPNRHSLVLHLRELATGPQSACHGLLLLDVDRFSVFRDAHGIQHSDELVRAVGMRLVEALPDHVWIARLAGAEFAILFENLEPHARDAEQRLRQQSQALKLAMQKPLSLRGRLETESVSCCMGAALLEPGAGGADQQEVLRFASVALHEAKQNGPGSVMLFEPRMAEEVHKRVRIARDLRSGIPLGELRLYLQTQATAQGVCVGAEVLVRWQHPHWGLLSPVEFIEVAEESELILDLGGWVLRQACLLLAQPVFAERGLRLSVNVSAIQFGHEGFMSAVQAVLRDTGANPHLLTLELTEGVLLRDWDEARNRILALRELGIEIALDDFGTGYSSMYSLKQLPIQEIKIDRSFVSGSHGSATDAALVEAMLLLARRLHLRVVAEGVELPAQAERLQQWNPDIVLQGLLLGEPLPQQQWLAEVLGAPDSLQQP</sequence>
<dbReference type="InterPro" id="IPR000160">
    <property type="entry name" value="GGDEF_dom"/>
</dbReference>
<dbReference type="PROSITE" id="PS50887">
    <property type="entry name" value="GGDEF"/>
    <property type="match status" value="1"/>
</dbReference>
<evidence type="ECO:0000259" key="5">
    <source>
        <dbReference type="PROSITE" id="PS50887"/>
    </source>
</evidence>
<dbReference type="Proteomes" id="UP001561046">
    <property type="component" value="Unassembled WGS sequence"/>
</dbReference>
<dbReference type="Pfam" id="PF13426">
    <property type="entry name" value="PAS_9"/>
    <property type="match status" value="1"/>
</dbReference>
<dbReference type="PROSITE" id="PS50112">
    <property type="entry name" value="PAS"/>
    <property type="match status" value="1"/>
</dbReference>
<dbReference type="CDD" id="cd01949">
    <property type="entry name" value="GGDEF"/>
    <property type="match status" value="1"/>
</dbReference>
<dbReference type="InterPro" id="IPR052155">
    <property type="entry name" value="Biofilm_reg_signaling"/>
</dbReference>
<dbReference type="NCBIfam" id="TIGR00254">
    <property type="entry name" value="GGDEF"/>
    <property type="match status" value="1"/>
</dbReference>
<dbReference type="Gene3D" id="3.20.20.450">
    <property type="entry name" value="EAL domain"/>
    <property type="match status" value="1"/>
</dbReference>
<dbReference type="RefSeq" id="WP_369340266.1">
    <property type="nucleotide sequence ID" value="NZ_JBFYGN010000032.1"/>
</dbReference>
<reference evidence="6 7" key="1">
    <citation type="journal article" date="2013" name="Int. J. Syst. Evol. Microbiol.">
        <title>Comamonas guangdongensis sp. nov., isolated from subterranean forest sediment, and emended description of the genus Comamonas.</title>
        <authorList>
            <person name="Zhang J."/>
            <person name="Wang Y."/>
            <person name="Zhou S."/>
            <person name="Wu C."/>
            <person name="He J."/>
            <person name="Li F."/>
        </authorList>
    </citation>
    <scope>NUCLEOTIDE SEQUENCE [LARGE SCALE GENOMIC DNA]</scope>
    <source>
        <strain evidence="6 7">CCTCC AB2011133</strain>
    </source>
</reference>
<evidence type="ECO:0000259" key="3">
    <source>
        <dbReference type="PROSITE" id="PS50113"/>
    </source>
</evidence>
<dbReference type="CDD" id="cd01948">
    <property type="entry name" value="EAL"/>
    <property type="match status" value="1"/>
</dbReference>
<dbReference type="CDD" id="cd00130">
    <property type="entry name" value="PAS"/>
    <property type="match status" value="1"/>
</dbReference>
<dbReference type="PROSITE" id="PS50113">
    <property type="entry name" value="PAC"/>
    <property type="match status" value="1"/>
</dbReference>
<dbReference type="InterPro" id="IPR001633">
    <property type="entry name" value="EAL_dom"/>
</dbReference>
<dbReference type="EMBL" id="JBFYGN010000032">
    <property type="protein sequence ID" value="MEX8195088.1"/>
    <property type="molecule type" value="Genomic_DNA"/>
</dbReference>
<keyword evidence="1" id="KW-0472">Membrane</keyword>
<proteinExistence type="predicted"/>
<dbReference type="PANTHER" id="PTHR44757">
    <property type="entry name" value="DIGUANYLATE CYCLASE DGCP"/>
    <property type="match status" value="1"/>
</dbReference>
<dbReference type="Gene3D" id="3.30.450.20">
    <property type="entry name" value="PAS domain"/>
    <property type="match status" value="1"/>
</dbReference>